<dbReference type="InterPro" id="IPR045378">
    <property type="entry name" value="LNT_N"/>
</dbReference>
<feature type="transmembrane region" description="Helical" evidence="9">
    <location>
        <begin position="222"/>
        <end position="240"/>
    </location>
</feature>
<dbReference type="SUPFAM" id="SSF56317">
    <property type="entry name" value="Carbon-nitrogen hydrolase"/>
    <property type="match status" value="1"/>
</dbReference>
<dbReference type="EC" id="2.3.1.269" evidence="9"/>
<comment type="pathway">
    <text evidence="9">Protein modification; lipoprotein biosynthesis (N-acyl transfer).</text>
</comment>
<keyword evidence="5 9" id="KW-0812">Transmembrane</keyword>
<evidence type="ECO:0000256" key="2">
    <source>
        <dbReference type="ARBA" id="ARBA00010065"/>
    </source>
</evidence>
<evidence type="ECO:0000256" key="4">
    <source>
        <dbReference type="ARBA" id="ARBA00022679"/>
    </source>
</evidence>
<gene>
    <name evidence="9 11" type="primary">lnt</name>
    <name evidence="11" type="ORF">GCM10007940_38350</name>
</gene>
<evidence type="ECO:0000313" key="12">
    <source>
        <dbReference type="Proteomes" id="UP001156666"/>
    </source>
</evidence>
<dbReference type="CDD" id="cd07571">
    <property type="entry name" value="ALP_N-acyl_transferase"/>
    <property type="match status" value="1"/>
</dbReference>
<comment type="catalytic activity">
    <reaction evidence="9">
        <text>N-terminal S-1,2-diacyl-sn-glyceryl-L-cysteinyl-[lipoprotein] + a glycerophospholipid = N-acyl-S-1,2-diacyl-sn-glyceryl-L-cysteinyl-[lipoprotein] + a 2-acyl-sn-glycero-3-phospholipid + H(+)</text>
        <dbReference type="Rhea" id="RHEA:48228"/>
        <dbReference type="Rhea" id="RHEA-COMP:14681"/>
        <dbReference type="Rhea" id="RHEA-COMP:14684"/>
        <dbReference type="ChEBI" id="CHEBI:15378"/>
        <dbReference type="ChEBI" id="CHEBI:136912"/>
        <dbReference type="ChEBI" id="CHEBI:140656"/>
        <dbReference type="ChEBI" id="CHEBI:140657"/>
        <dbReference type="ChEBI" id="CHEBI:140660"/>
        <dbReference type="EC" id="2.3.1.269"/>
    </reaction>
</comment>
<comment type="similarity">
    <text evidence="2 9">Belongs to the CN hydrolase family. Apolipoprotein N-acyltransferase subfamily.</text>
</comment>
<feature type="transmembrane region" description="Helical" evidence="9">
    <location>
        <begin position="38"/>
        <end position="57"/>
    </location>
</feature>
<comment type="caution">
    <text evidence="11">The sequence shown here is derived from an EMBL/GenBank/DDBJ whole genome shotgun (WGS) entry which is preliminary data.</text>
</comment>
<reference evidence="11" key="1">
    <citation type="journal article" date="2014" name="Int. J. Syst. Evol. Microbiol.">
        <title>Complete genome sequence of Corynebacterium casei LMG S-19264T (=DSM 44701T), isolated from a smear-ripened cheese.</title>
        <authorList>
            <consortium name="US DOE Joint Genome Institute (JGI-PGF)"/>
            <person name="Walter F."/>
            <person name="Albersmeier A."/>
            <person name="Kalinowski J."/>
            <person name="Ruckert C."/>
        </authorList>
    </citation>
    <scope>NUCLEOTIDE SEQUENCE</scope>
    <source>
        <strain evidence="11">NBRC 108769</strain>
    </source>
</reference>
<dbReference type="RefSeq" id="WP_235292085.1">
    <property type="nucleotide sequence ID" value="NZ_BSOH01000027.1"/>
</dbReference>
<dbReference type="Proteomes" id="UP001156666">
    <property type="component" value="Unassembled WGS sequence"/>
</dbReference>
<dbReference type="NCBIfam" id="TIGR00546">
    <property type="entry name" value="lnt"/>
    <property type="match status" value="1"/>
</dbReference>
<feature type="transmembrane region" description="Helical" evidence="9">
    <location>
        <begin position="172"/>
        <end position="191"/>
    </location>
</feature>
<dbReference type="AlphaFoldDB" id="A0AA37ST89"/>
<dbReference type="Pfam" id="PF20154">
    <property type="entry name" value="LNT_N"/>
    <property type="match status" value="1"/>
</dbReference>
<evidence type="ECO:0000313" key="11">
    <source>
        <dbReference type="EMBL" id="GLR19219.1"/>
    </source>
</evidence>
<sequence>MGQSLGKVIRWALVLGAAIVIVFTGLEMRAEKFWGYTPLYFFISCWVLIVALLLPVYSKHPQKVKLLALSSLAGFILFLGFPTKPVTPFMFVGMIPLLYIEDKIFKWRPEISRWEIFKYTFNAFLIWNILSTFWVANTAFVPSIFAFTLNAAFMTIPWMGYHWVRKRLGDRYKYMALVCFWLCFEWIHLQWEISWPWLTLGNAFAQYPFVVQWYEYTGHLGGSLWILVMNILLYIFIVKLRAKVELKVEDLMYPVFTLFGPLMLSAMIYVTYQEKGELRNISIVQPNYEPHYEKFTVSDAEQLRTFVRLSELCLTDSTDYLLYPETIFGAFDVDKLNEEEPIKVFRSMLERFPRTNLVTGLVTYEVFGDNEERSDAARKVTWGGKETWLELQNSAVQFPAGSDTDYDVHVKSKLVPGAEIFPYNKLLFFLTPIIKMSGGSVDGHGRQKERTVFSNQYEENIAPVICYESVYGEYVGQYMRKGANAIFIMTNDGWWDRTPGHVQHLKFAQIRAIEHRRAVARSANTGISAFIDQRGNILERTKYGKEATLQGSIRFNKELTFYSRWGDIIARMGILGSLLLLVSGTMKRFRKE</sequence>
<dbReference type="Pfam" id="PF00795">
    <property type="entry name" value="CN_hydrolase"/>
    <property type="match status" value="1"/>
</dbReference>
<dbReference type="HAMAP" id="MF_01148">
    <property type="entry name" value="Lnt"/>
    <property type="match status" value="1"/>
</dbReference>
<evidence type="ECO:0000259" key="10">
    <source>
        <dbReference type="PROSITE" id="PS50263"/>
    </source>
</evidence>
<dbReference type="GO" id="GO:0042158">
    <property type="term" value="P:lipoprotein biosynthetic process"/>
    <property type="evidence" value="ECO:0007669"/>
    <property type="project" value="UniProtKB-UniRule"/>
</dbReference>
<dbReference type="EMBL" id="BSOH01000027">
    <property type="protein sequence ID" value="GLR19219.1"/>
    <property type="molecule type" value="Genomic_DNA"/>
</dbReference>
<feature type="transmembrane region" description="Helical" evidence="9">
    <location>
        <begin position="140"/>
        <end position="160"/>
    </location>
</feature>
<dbReference type="PROSITE" id="PS50263">
    <property type="entry name" value="CN_HYDROLASE"/>
    <property type="match status" value="1"/>
</dbReference>
<dbReference type="PANTHER" id="PTHR38686">
    <property type="entry name" value="APOLIPOPROTEIN N-ACYLTRANSFERASE"/>
    <property type="match status" value="1"/>
</dbReference>
<evidence type="ECO:0000256" key="3">
    <source>
        <dbReference type="ARBA" id="ARBA00022475"/>
    </source>
</evidence>
<name>A0AA37ST89_9BACT</name>
<keyword evidence="4 9" id="KW-0808">Transferase</keyword>
<dbReference type="InterPro" id="IPR003010">
    <property type="entry name" value="C-N_Hydrolase"/>
</dbReference>
<organism evidence="11 12">
    <name type="scientific">Portibacter lacus</name>
    <dbReference type="NCBI Taxonomy" id="1099794"/>
    <lineage>
        <taxon>Bacteria</taxon>
        <taxon>Pseudomonadati</taxon>
        <taxon>Bacteroidota</taxon>
        <taxon>Saprospiria</taxon>
        <taxon>Saprospirales</taxon>
        <taxon>Haliscomenobacteraceae</taxon>
        <taxon>Portibacter</taxon>
    </lineage>
</organism>
<feature type="transmembrane region" description="Helical" evidence="9">
    <location>
        <begin position="252"/>
        <end position="272"/>
    </location>
</feature>
<reference evidence="11" key="2">
    <citation type="submission" date="2023-01" db="EMBL/GenBank/DDBJ databases">
        <title>Draft genome sequence of Portibacter lacus strain NBRC 108769.</title>
        <authorList>
            <person name="Sun Q."/>
            <person name="Mori K."/>
        </authorList>
    </citation>
    <scope>NUCLEOTIDE SEQUENCE</scope>
    <source>
        <strain evidence="11">NBRC 108769</strain>
    </source>
</reference>
<keyword evidence="8 9" id="KW-0012">Acyltransferase</keyword>
<comment type="subcellular location">
    <subcellularLocation>
        <location evidence="1 9">Cell membrane</location>
        <topology evidence="1 9">Multi-pass membrane protein</topology>
    </subcellularLocation>
</comment>
<feature type="domain" description="CN hydrolase" evidence="10">
    <location>
        <begin position="279"/>
        <end position="555"/>
    </location>
</feature>
<accession>A0AA37ST89</accession>
<evidence type="ECO:0000256" key="5">
    <source>
        <dbReference type="ARBA" id="ARBA00022692"/>
    </source>
</evidence>
<dbReference type="PANTHER" id="PTHR38686:SF1">
    <property type="entry name" value="APOLIPOPROTEIN N-ACYLTRANSFERASE"/>
    <property type="match status" value="1"/>
</dbReference>
<evidence type="ECO:0000256" key="8">
    <source>
        <dbReference type="ARBA" id="ARBA00023315"/>
    </source>
</evidence>
<keyword evidence="7 9" id="KW-0472">Membrane</keyword>
<feature type="transmembrane region" description="Helical" evidence="9">
    <location>
        <begin position="7"/>
        <end position="26"/>
    </location>
</feature>
<keyword evidence="12" id="KW-1185">Reference proteome</keyword>
<evidence type="ECO:0000256" key="6">
    <source>
        <dbReference type="ARBA" id="ARBA00022989"/>
    </source>
</evidence>
<evidence type="ECO:0000256" key="9">
    <source>
        <dbReference type="HAMAP-Rule" id="MF_01148"/>
    </source>
</evidence>
<evidence type="ECO:0000256" key="7">
    <source>
        <dbReference type="ARBA" id="ARBA00023136"/>
    </source>
</evidence>
<dbReference type="GO" id="GO:0016410">
    <property type="term" value="F:N-acyltransferase activity"/>
    <property type="evidence" value="ECO:0007669"/>
    <property type="project" value="UniProtKB-UniRule"/>
</dbReference>
<dbReference type="InterPro" id="IPR004563">
    <property type="entry name" value="Apolipo_AcylTrfase"/>
</dbReference>
<keyword evidence="3 9" id="KW-1003">Cell membrane</keyword>
<dbReference type="InterPro" id="IPR036526">
    <property type="entry name" value="C-N_Hydrolase_sf"/>
</dbReference>
<dbReference type="Gene3D" id="3.60.110.10">
    <property type="entry name" value="Carbon-nitrogen hydrolase"/>
    <property type="match status" value="1"/>
</dbReference>
<protein>
    <recommendedName>
        <fullName evidence="9">Apolipoprotein N-acyltransferase</fullName>
        <shortName evidence="9">ALP N-acyltransferase</shortName>
        <ecNumber evidence="9">2.3.1.269</ecNumber>
    </recommendedName>
</protein>
<proteinExistence type="inferred from homology"/>
<evidence type="ECO:0000256" key="1">
    <source>
        <dbReference type="ARBA" id="ARBA00004651"/>
    </source>
</evidence>
<dbReference type="GO" id="GO:0005886">
    <property type="term" value="C:plasma membrane"/>
    <property type="evidence" value="ECO:0007669"/>
    <property type="project" value="UniProtKB-SubCell"/>
</dbReference>
<comment type="function">
    <text evidence="9">Catalyzes the phospholipid dependent N-acylation of the N-terminal cysteine of apolipoprotein, the last step in lipoprotein maturation.</text>
</comment>
<keyword evidence="6 9" id="KW-1133">Transmembrane helix</keyword>